<proteinExistence type="predicted"/>
<dbReference type="EMBL" id="GBXM01021422">
    <property type="protein sequence ID" value="JAH87155.1"/>
    <property type="molecule type" value="Transcribed_RNA"/>
</dbReference>
<protein>
    <submittedName>
        <fullName evidence="1">Uncharacterized protein</fullName>
    </submittedName>
</protein>
<organism evidence="1">
    <name type="scientific">Anguilla anguilla</name>
    <name type="common">European freshwater eel</name>
    <name type="synonym">Muraena anguilla</name>
    <dbReference type="NCBI Taxonomy" id="7936"/>
    <lineage>
        <taxon>Eukaryota</taxon>
        <taxon>Metazoa</taxon>
        <taxon>Chordata</taxon>
        <taxon>Craniata</taxon>
        <taxon>Vertebrata</taxon>
        <taxon>Euteleostomi</taxon>
        <taxon>Actinopterygii</taxon>
        <taxon>Neopterygii</taxon>
        <taxon>Teleostei</taxon>
        <taxon>Anguilliformes</taxon>
        <taxon>Anguillidae</taxon>
        <taxon>Anguilla</taxon>
    </lineage>
</organism>
<evidence type="ECO:0000313" key="1">
    <source>
        <dbReference type="EMBL" id="JAH87155.1"/>
    </source>
</evidence>
<reference evidence="1" key="1">
    <citation type="submission" date="2014-11" db="EMBL/GenBank/DDBJ databases">
        <authorList>
            <person name="Amaro Gonzalez C."/>
        </authorList>
    </citation>
    <scope>NUCLEOTIDE SEQUENCE</scope>
</reference>
<name>A0A0E9WC49_ANGAN</name>
<sequence length="43" mass="5047">MSTCNNVLVICYLITCKCLKMKMRDTELCFTYGEPLNWGKRLL</sequence>
<accession>A0A0E9WC49</accession>
<reference evidence="1" key="2">
    <citation type="journal article" date="2015" name="Fish Shellfish Immunol.">
        <title>Early steps in the European eel (Anguilla anguilla)-Vibrio vulnificus interaction in the gills: Role of the RtxA13 toxin.</title>
        <authorList>
            <person name="Callol A."/>
            <person name="Pajuelo D."/>
            <person name="Ebbesson L."/>
            <person name="Teles M."/>
            <person name="MacKenzie S."/>
            <person name="Amaro C."/>
        </authorList>
    </citation>
    <scope>NUCLEOTIDE SEQUENCE</scope>
</reference>
<dbReference type="AlphaFoldDB" id="A0A0E9WC49"/>